<evidence type="ECO:0000313" key="2">
    <source>
        <dbReference type="Proteomes" id="UP001234178"/>
    </source>
</evidence>
<comment type="caution">
    <text evidence="1">The sequence shown here is derived from an EMBL/GenBank/DDBJ whole genome shotgun (WGS) entry which is preliminary data.</text>
</comment>
<keyword evidence="2" id="KW-1185">Reference proteome</keyword>
<evidence type="ECO:0000313" key="1">
    <source>
        <dbReference type="EMBL" id="KAK4014519.1"/>
    </source>
</evidence>
<accession>A0ABQ9ZNK5</accession>
<proteinExistence type="predicted"/>
<organism evidence="1 2">
    <name type="scientific">Daphnia magna</name>
    <dbReference type="NCBI Taxonomy" id="35525"/>
    <lineage>
        <taxon>Eukaryota</taxon>
        <taxon>Metazoa</taxon>
        <taxon>Ecdysozoa</taxon>
        <taxon>Arthropoda</taxon>
        <taxon>Crustacea</taxon>
        <taxon>Branchiopoda</taxon>
        <taxon>Diplostraca</taxon>
        <taxon>Cladocera</taxon>
        <taxon>Anomopoda</taxon>
        <taxon>Daphniidae</taxon>
        <taxon>Daphnia</taxon>
    </lineage>
</organism>
<name>A0ABQ9ZNK5_9CRUS</name>
<reference evidence="1 2" key="1">
    <citation type="journal article" date="2023" name="Nucleic Acids Res.">
        <title>The hologenome of Daphnia magna reveals possible DNA methylation and microbiome-mediated evolution of the host genome.</title>
        <authorList>
            <person name="Chaturvedi A."/>
            <person name="Li X."/>
            <person name="Dhandapani V."/>
            <person name="Marshall H."/>
            <person name="Kissane S."/>
            <person name="Cuenca-Cambronero M."/>
            <person name="Asole G."/>
            <person name="Calvet F."/>
            <person name="Ruiz-Romero M."/>
            <person name="Marangio P."/>
            <person name="Guigo R."/>
            <person name="Rago D."/>
            <person name="Mirbahai L."/>
            <person name="Eastwood N."/>
            <person name="Colbourne J.K."/>
            <person name="Zhou J."/>
            <person name="Mallon E."/>
            <person name="Orsini L."/>
        </authorList>
    </citation>
    <scope>NUCLEOTIDE SEQUENCE [LARGE SCALE GENOMIC DNA]</scope>
    <source>
        <strain evidence="1">LRV0_1</strain>
    </source>
</reference>
<protein>
    <submittedName>
        <fullName evidence="1">Uncharacterized protein</fullName>
    </submittedName>
</protein>
<dbReference type="EMBL" id="JAOYFB010000004">
    <property type="protein sequence ID" value="KAK4014519.1"/>
    <property type="molecule type" value="Genomic_DNA"/>
</dbReference>
<gene>
    <name evidence="1" type="ORF">OUZ56_027042</name>
</gene>
<dbReference type="Proteomes" id="UP001234178">
    <property type="component" value="Unassembled WGS sequence"/>
</dbReference>
<sequence length="90" mass="10230">MPSKVGNFCIALKTTQVRINFIPEDKASRFLLSIDVQRLTTQDNKQTRDASRNEIQHPSTAAAHPSLIYHSWILGCTHTKYWQLQQCGAC</sequence>